<evidence type="ECO:0000256" key="3">
    <source>
        <dbReference type="ARBA" id="ARBA00011738"/>
    </source>
</evidence>
<keyword evidence="9 11" id="KW-0414">Isoprene biosynthesis</keyword>
<comment type="pathway">
    <text evidence="1 11">Metabolic intermediate biosynthesis; 1-deoxy-D-xylulose 5-phosphate biosynthesis; 1-deoxy-D-xylulose 5-phosphate from D-glyceraldehyde 3-phosphate and pyruvate: step 1/1.</text>
</comment>
<dbReference type="Pfam" id="PF13292">
    <property type="entry name" value="DXP_synthase_N"/>
    <property type="match status" value="1"/>
</dbReference>
<dbReference type="InterPro" id="IPR029061">
    <property type="entry name" value="THDP-binding"/>
</dbReference>
<dbReference type="FunFam" id="3.40.50.920:FF:000002">
    <property type="entry name" value="1-deoxy-D-xylulose-5-phosphate synthase"/>
    <property type="match status" value="1"/>
</dbReference>
<accession>A0A1M6VPZ2</accession>
<reference evidence="14" key="1">
    <citation type="submission" date="2016-11" db="EMBL/GenBank/DDBJ databases">
        <authorList>
            <person name="Varghese N."/>
            <person name="Submissions S."/>
        </authorList>
    </citation>
    <scope>NUCLEOTIDE SEQUENCE [LARGE SCALE GENOMIC DNA]</scope>
    <source>
        <strain evidence="14">DSM 16219</strain>
    </source>
</reference>
<evidence type="ECO:0000256" key="9">
    <source>
        <dbReference type="ARBA" id="ARBA00023229"/>
    </source>
</evidence>
<feature type="domain" description="Transketolase-like pyrimidine-binding" evidence="12">
    <location>
        <begin position="316"/>
        <end position="480"/>
    </location>
</feature>
<evidence type="ECO:0000256" key="6">
    <source>
        <dbReference type="ARBA" id="ARBA00022842"/>
    </source>
</evidence>
<dbReference type="PANTHER" id="PTHR43322:SF5">
    <property type="entry name" value="1-DEOXY-D-XYLULOSE-5-PHOSPHATE SYNTHASE, CHLOROPLASTIC"/>
    <property type="match status" value="1"/>
</dbReference>
<proteinExistence type="inferred from homology"/>
<dbReference type="GO" id="GO:0019288">
    <property type="term" value="P:isopentenyl diphosphate biosynthetic process, methylerythritol 4-phosphate pathway"/>
    <property type="evidence" value="ECO:0007669"/>
    <property type="project" value="TreeGrafter"/>
</dbReference>
<evidence type="ECO:0000259" key="12">
    <source>
        <dbReference type="SMART" id="SM00861"/>
    </source>
</evidence>
<dbReference type="AlphaFoldDB" id="A0A1M6VPZ2"/>
<feature type="binding site" evidence="11">
    <location>
        <position position="284"/>
    </location>
    <ligand>
        <name>thiamine diphosphate</name>
        <dbReference type="ChEBI" id="CHEBI:58937"/>
    </ligand>
</feature>
<dbReference type="PANTHER" id="PTHR43322">
    <property type="entry name" value="1-D-DEOXYXYLULOSE 5-PHOSPHATE SYNTHASE-RELATED"/>
    <property type="match status" value="1"/>
</dbReference>
<dbReference type="InterPro" id="IPR033248">
    <property type="entry name" value="Transketolase_C"/>
</dbReference>
<comment type="similarity">
    <text evidence="2 11">Belongs to the transketolase family. DXPS subfamily.</text>
</comment>
<evidence type="ECO:0000313" key="14">
    <source>
        <dbReference type="Proteomes" id="UP000183994"/>
    </source>
</evidence>
<dbReference type="GO" id="GO:0016114">
    <property type="term" value="P:terpenoid biosynthetic process"/>
    <property type="evidence" value="ECO:0007669"/>
    <property type="project" value="UniProtKB-UniRule"/>
</dbReference>
<protein>
    <recommendedName>
        <fullName evidence="11">1-deoxy-D-xylulose-5-phosphate synthase</fullName>
        <ecNumber evidence="11">2.2.1.7</ecNumber>
    </recommendedName>
    <alternativeName>
        <fullName evidence="11">1-deoxyxylulose-5-phosphate synthase</fullName>
        <shortName evidence="11">DXP synthase</shortName>
        <shortName evidence="11">DXPS</shortName>
    </alternativeName>
</protein>
<dbReference type="Gene3D" id="3.40.50.920">
    <property type="match status" value="1"/>
</dbReference>
<dbReference type="GO" id="GO:0030976">
    <property type="term" value="F:thiamine pyrophosphate binding"/>
    <property type="evidence" value="ECO:0007669"/>
    <property type="project" value="UniProtKB-UniRule"/>
</dbReference>
<dbReference type="SMART" id="SM00861">
    <property type="entry name" value="Transket_pyr"/>
    <property type="match status" value="1"/>
</dbReference>
<dbReference type="Pfam" id="PF02779">
    <property type="entry name" value="Transket_pyr"/>
    <property type="match status" value="1"/>
</dbReference>
<dbReference type="OrthoDB" id="9803371at2"/>
<dbReference type="FunFam" id="3.40.50.970:FF:000005">
    <property type="entry name" value="1-deoxy-D-xylulose-5-phosphate synthase"/>
    <property type="match status" value="1"/>
</dbReference>
<dbReference type="Pfam" id="PF02780">
    <property type="entry name" value="Transketolase_C"/>
    <property type="match status" value="1"/>
</dbReference>
<dbReference type="HAMAP" id="MF_00315">
    <property type="entry name" value="DXP_synth"/>
    <property type="match status" value="1"/>
</dbReference>
<dbReference type="InterPro" id="IPR049557">
    <property type="entry name" value="Transketolase_CS"/>
</dbReference>
<feature type="binding site" evidence="11">
    <location>
        <position position="177"/>
    </location>
    <ligand>
        <name>thiamine diphosphate</name>
        <dbReference type="ChEBI" id="CHEBI:58937"/>
    </ligand>
</feature>
<comment type="catalytic activity">
    <reaction evidence="11">
        <text>D-glyceraldehyde 3-phosphate + pyruvate + H(+) = 1-deoxy-D-xylulose 5-phosphate + CO2</text>
        <dbReference type="Rhea" id="RHEA:12605"/>
        <dbReference type="ChEBI" id="CHEBI:15361"/>
        <dbReference type="ChEBI" id="CHEBI:15378"/>
        <dbReference type="ChEBI" id="CHEBI:16526"/>
        <dbReference type="ChEBI" id="CHEBI:57792"/>
        <dbReference type="ChEBI" id="CHEBI:59776"/>
        <dbReference type="EC" id="2.2.1.7"/>
    </reaction>
</comment>
<dbReference type="InterPro" id="IPR005475">
    <property type="entry name" value="Transketolase-like_Pyr-bd"/>
</dbReference>
<keyword evidence="5 11" id="KW-0479">Metal-binding</keyword>
<feature type="binding site" evidence="11">
    <location>
        <position position="367"/>
    </location>
    <ligand>
        <name>thiamine diphosphate</name>
        <dbReference type="ChEBI" id="CHEBI:58937"/>
    </ligand>
</feature>
<dbReference type="CDD" id="cd02007">
    <property type="entry name" value="TPP_DXS"/>
    <property type="match status" value="1"/>
</dbReference>
<dbReference type="Proteomes" id="UP000183994">
    <property type="component" value="Unassembled WGS sequence"/>
</dbReference>
<evidence type="ECO:0000256" key="7">
    <source>
        <dbReference type="ARBA" id="ARBA00022977"/>
    </source>
</evidence>
<dbReference type="Gene3D" id="3.40.50.970">
    <property type="match status" value="2"/>
</dbReference>
<evidence type="ECO:0000256" key="11">
    <source>
        <dbReference type="HAMAP-Rule" id="MF_00315"/>
    </source>
</evidence>
<dbReference type="RefSeq" id="WP_073478182.1">
    <property type="nucleotide sequence ID" value="NZ_FQZU01000035.1"/>
</dbReference>
<evidence type="ECO:0000256" key="4">
    <source>
        <dbReference type="ARBA" id="ARBA00022679"/>
    </source>
</evidence>
<dbReference type="EMBL" id="FQZU01000035">
    <property type="protein sequence ID" value="SHK83424.1"/>
    <property type="molecule type" value="Genomic_DNA"/>
</dbReference>
<dbReference type="InterPro" id="IPR020826">
    <property type="entry name" value="Transketolase_BS"/>
</dbReference>
<dbReference type="SUPFAM" id="SSF52518">
    <property type="entry name" value="Thiamin diphosphate-binding fold (THDP-binding)"/>
    <property type="match status" value="2"/>
</dbReference>
<keyword evidence="14" id="KW-1185">Reference proteome</keyword>
<dbReference type="InterPro" id="IPR005477">
    <property type="entry name" value="Dxylulose-5-P_synthase"/>
</dbReference>
<evidence type="ECO:0000256" key="2">
    <source>
        <dbReference type="ARBA" id="ARBA00011081"/>
    </source>
</evidence>
<dbReference type="SUPFAM" id="SSF52922">
    <property type="entry name" value="TK C-terminal domain-like"/>
    <property type="match status" value="1"/>
</dbReference>
<feature type="binding site" evidence="11">
    <location>
        <position position="177"/>
    </location>
    <ligand>
        <name>Mg(2+)</name>
        <dbReference type="ChEBI" id="CHEBI:18420"/>
    </ligand>
</feature>
<dbReference type="GO" id="GO:0009228">
    <property type="term" value="P:thiamine biosynthetic process"/>
    <property type="evidence" value="ECO:0007669"/>
    <property type="project" value="UniProtKB-UniRule"/>
</dbReference>
<name>A0A1M6VPZ2_9BACT</name>
<keyword evidence="4 11" id="KW-0808">Transferase</keyword>
<comment type="cofactor">
    <cofactor evidence="11">
        <name>thiamine diphosphate</name>
        <dbReference type="ChEBI" id="CHEBI:58937"/>
    </cofactor>
    <text evidence="11">Binds 1 thiamine pyrophosphate per subunit.</text>
</comment>
<comment type="cofactor">
    <cofactor evidence="11">
        <name>Mg(2+)</name>
        <dbReference type="ChEBI" id="CHEBI:18420"/>
    </cofactor>
    <text evidence="11">Binds 1 Mg(2+) ion per subunit.</text>
</comment>
<keyword evidence="7 11" id="KW-0784">Thiamine biosynthesis</keyword>
<dbReference type="GO" id="GO:0008661">
    <property type="term" value="F:1-deoxy-D-xylulose-5-phosphate synthase activity"/>
    <property type="evidence" value="ECO:0007669"/>
    <property type="project" value="UniProtKB-UniRule"/>
</dbReference>
<evidence type="ECO:0000256" key="1">
    <source>
        <dbReference type="ARBA" id="ARBA00004980"/>
    </source>
</evidence>
<dbReference type="PROSITE" id="PS00802">
    <property type="entry name" value="TRANSKETOLASE_2"/>
    <property type="match status" value="1"/>
</dbReference>
<feature type="binding site" evidence="11">
    <location>
        <position position="148"/>
    </location>
    <ligand>
        <name>Mg(2+)</name>
        <dbReference type="ChEBI" id="CHEBI:18420"/>
    </ligand>
</feature>
<keyword evidence="6 11" id="KW-0460">Magnesium</keyword>
<feature type="binding site" evidence="11">
    <location>
        <position position="76"/>
    </location>
    <ligand>
        <name>thiamine diphosphate</name>
        <dbReference type="ChEBI" id="CHEBI:58937"/>
    </ligand>
</feature>
<feature type="binding site" evidence="11">
    <location>
        <begin position="149"/>
        <end position="150"/>
    </location>
    <ligand>
        <name>thiamine diphosphate</name>
        <dbReference type="ChEBI" id="CHEBI:58937"/>
    </ligand>
</feature>
<gene>
    <name evidence="11" type="primary">dxs</name>
    <name evidence="13" type="ORF">SAMN02745216_04155</name>
</gene>
<feature type="binding site" evidence="11">
    <location>
        <begin position="117"/>
        <end position="119"/>
    </location>
    <ligand>
        <name>thiamine diphosphate</name>
        <dbReference type="ChEBI" id="CHEBI:58937"/>
    </ligand>
</feature>
<evidence type="ECO:0000256" key="10">
    <source>
        <dbReference type="ARBA" id="ARBA00055605"/>
    </source>
</evidence>
<dbReference type="EC" id="2.2.1.7" evidence="11"/>
<dbReference type="NCBIfam" id="TIGR00204">
    <property type="entry name" value="dxs"/>
    <property type="match status" value="1"/>
</dbReference>
<dbReference type="PROSITE" id="PS00801">
    <property type="entry name" value="TRANSKETOLASE_1"/>
    <property type="match status" value="1"/>
</dbReference>
<sequence>MGETKYLKDIKSPGDLKKLPMEELPELAKEVRELIIETVSRTGGHLAPSLGTVELTIALHYVFDLPKDKIIWDVGHQSYTHKILTGRADRFHTLRTHGGLSGFARMSESPYDAFTVGHSSTSISAGAGIATGKCLNGDCSKVISVIGDGSMTAGLAYEGLNHTGDLKKDLIVVLNDNEMSISPNVGALSNFLSRKLTAKTFMDWRTEFKGILSSTPNIYKFFKKMEESFKAFVTPGMLFEAFEFQYIGPINGHRLDHLIKTLENVKNAGTPILFHTTTVKGKGYEPAEKNPTYFHGVGSFEVATGNCCKISGAKAPSYTNVFGDAIVEFARENDRIVAVTAAMPEGTGLTSFHDEFPTRFFDVGIAEQHGVTFAAGLAAEGFHPVVAIYSTFLQRAFDQVLHDVCLENLPVCFAMDRGGLVGEDGPTHHGAFDLSFLRCIPNLTIMAPKDEDELRNMLYTAVNHNGPTAIRYPRGQAVGAPLSEKPSLLPVGKAEVLHEGEDVVILAVGRMVCEALDAREKLAEKGVSAGVINCRFIKPLDMETIAEAVKKTPRVITAEDNALMGGFGSAVLEAIQEAGVTGVRVFRVGLPDQFVEHGAPGILRAKYGVDSQGIVDAAGKLLNDFPLKSNG</sequence>
<dbReference type="GO" id="GO:0005829">
    <property type="term" value="C:cytosol"/>
    <property type="evidence" value="ECO:0007669"/>
    <property type="project" value="TreeGrafter"/>
</dbReference>
<dbReference type="NCBIfam" id="NF003933">
    <property type="entry name" value="PRK05444.2-2"/>
    <property type="match status" value="1"/>
</dbReference>
<dbReference type="CDD" id="cd07033">
    <property type="entry name" value="TPP_PYR_DXS_TK_like"/>
    <property type="match status" value="1"/>
</dbReference>
<comment type="subunit">
    <text evidence="3 11">Homodimer.</text>
</comment>
<organism evidence="13 14">
    <name type="scientific">Desulfatibacillum alkenivorans DSM 16219</name>
    <dbReference type="NCBI Taxonomy" id="1121393"/>
    <lineage>
        <taxon>Bacteria</taxon>
        <taxon>Pseudomonadati</taxon>
        <taxon>Thermodesulfobacteriota</taxon>
        <taxon>Desulfobacteria</taxon>
        <taxon>Desulfobacterales</taxon>
        <taxon>Desulfatibacillaceae</taxon>
        <taxon>Desulfatibacillum</taxon>
    </lineage>
</organism>
<evidence type="ECO:0000256" key="5">
    <source>
        <dbReference type="ARBA" id="ARBA00022723"/>
    </source>
</evidence>
<dbReference type="STRING" id="1121393.SAMN02745216_04155"/>
<keyword evidence="8 11" id="KW-0786">Thiamine pyrophosphate</keyword>
<evidence type="ECO:0000256" key="8">
    <source>
        <dbReference type="ARBA" id="ARBA00023052"/>
    </source>
</evidence>
<dbReference type="InterPro" id="IPR009014">
    <property type="entry name" value="Transketo_C/PFOR_II"/>
</dbReference>
<dbReference type="UniPathway" id="UPA00064">
    <property type="reaction ID" value="UER00091"/>
</dbReference>
<comment type="function">
    <text evidence="10 11">Catalyzes the acyloin condensation reaction between C atoms 2 and 3 of pyruvate and glyceraldehyde 3-phosphate to yield 1-deoxy-D-xylulose-5-phosphate (DXP).</text>
</comment>
<evidence type="ECO:0000313" key="13">
    <source>
        <dbReference type="EMBL" id="SHK83424.1"/>
    </source>
</evidence>
<dbReference type="GO" id="GO:0000287">
    <property type="term" value="F:magnesium ion binding"/>
    <property type="evidence" value="ECO:0007669"/>
    <property type="project" value="UniProtKB-UniRule"/>
</dbReference>